<accession>A0A6A4MQ16</accession>
<dbReference type="EMBL" id="WOCE01000024">
    <property type="protein sequence ID" value="KAE9585876.1"/>
    <property type="molecule type" value="Genomic_DNA"/>
</dbReference>
<dbReference type="FunFam" id="3.10.129.10:FF:000021">
    <property type="entry name" value="Acyl-coenzyme A thioesterase 13"/>
    <property type="match status" value="1"/>
</dbReference>
<comment type="function">
    <text evidence="14">Catalyzes the hydrolysis of acyl-CoAs into free fatty acids and coenzyme A (CoASH), regulating their respective intracellular levels. Has acyl-CoA thioesterase activity towards medium (C12) and long-chain (C18) fatty acyl-CoA substrates. Can also hydrolyze 3-hydroxyphenylacetyl-CoA and 3,4-dihydroxyphenylacetyl-CoA (in vitro). May play a role in controlling adaptive thermogenesis.</text>
</comment>
<dbReference type="GO" id="GO:0005829">
    <property type="term" value="C:cytosol"/>
    <property type="evidence" value="ECO:0007669"/>
    <property type="project" value="UniProtKB-SubCell"/>
</dbReference>
<evidence type="ECO:0000256" key="11">
    <source>
        <dbReference type="ARBA" id="ARBA00023212"/>
    </source>
</evidence>
<comment type="similarity">
    <text evidence="5">Belongs to the thioesterase PaaI family.</text>
</comment>
<evidence type="ECO:0000256" key="8">
    <source>
        <dbReference type="ARBA" id="ARBA00022990"/>
    </source>
</evidence>
<evidence type="ECO:0000256" key="17">
    <source>
        <dbReference type="ARBA" id="ARBA00081533"/>
    </source>
</evidence>
<dbReference type="Proteomes" id="UP000447434">
    <property type="component" value="Chromosome 24"/>
</dbReference>
<comment type="catalytic activity">
    <reaction evidence="13">
        <text>a fatty acyl-CoA + H2O = a fatty acid + CoA + H(+)</text>
        <dbReference type="Rhea" id="RHEA:16781"/>
        <dbReference type="ChEBI" id="CHEBI:15377"/>
        <dbReference type="ChEBI" id="CHEBI:15378"/>
        <dbReference type="ChEBI" id="CHEBI:28868"/>
        <dbReference type="ChEBI" id="CHEBI:57287"/>
        <dbReference type="ChEBI" id="CHEBI:77636"/>
    </reaction>
    <physiologicalReaction direction="left-to-right" evidence="13">
        <dbReference type="Rhea" id="RHEA:16782"/>
    </physiologicalReaction>
</comment>
<evidence type="ECO:0000256" key="3">
    <source>
        <dbReference type="ARBA" id="ARBA00004186"/>
    </source>
</evidence>
<feature type="domain" description="Thioesterase" evidence="19">
    <location>
        <begin position="102"/>
        <end position="171"/>
    </location>
</feature>
<dbReference type="GO" id="GO:0005739">
    <property type="term" value="C:mitochondrion"/>
    <property type="evidence" value="ECO:0007669"/>
    <property type="project" value="UniProtKB-SubCell"/>
</dbReference>
<keyword evidence="10" id="KW-0496">Mitochondrion</keyword>
<dbReference type="GO" id="GO:0006629">
    <property type="term" value="P:lipid metabolic process"/>
    <property type="evidence" value="ECO:0007669"/>
    <property type="project" value="UniProtKB-KW"/>
</dbReference>
<dbReference type="CDD" id="cd03443">
    <property type="entry name" value="PaaI_thioesterase"/>
    <property type="match status" value="1"/>
</dbReference>
<keyword evidence="8" id="KW-0007">Acetylation</keyword>
<evidence type="ECO:0000256" key="15">
    <source>
        <dbReference type="ARBA" id="ARBA00064709"/>
    </source>
</evidence>
<evidence type="ECO:0000313" key="20">
    <source>
        <dbReference type="EMBL" id="KAE9585876.1"/>
    </source>
</evidence>
<evidence type="ECO:0000259" key="19">
    <source>
        <dbReference type="Pfam" id="PF03061"/>
    </source>
</evidence>
<dbReference type="GO" id="GO:0005819">
    <property type="term" value="C:spindle"/>
    <property type="evidence" value="ECO:0007669"/>
    <property type="project" value="UniProtKB-SubCell"/>
</dbReference>
<dbReference type="PANTHER" id="PTHR21660:SF1">
    <property type="entry name" value="ACYL-COENZYME A THIOESTERASE 13"/>
    <property type="match status" value="1"/>
</dbReference>
<dbReference type="OrthoDB" id="46529at2759"/>
<comment type="subcellular location">
    <subcellularLocation>
        <location evidence="3">Cytoplasm</location>
        <location evidence="3">Cytoskeleton</location>
        <location evidence="3">Spindle</location>
    </subcellularLocation>
    <subcellularLocation>
        <location evidence="4">Cytoplasm</location>
        <location evidence="4">Cytosol</location>
    </subcellularLocation>
    <subcellularLocation>
        <location evidence="2">Mitochondrion</location>
    </subcellularLocation>
    <subcellularLocation>
        <location evidence="1">Nucleus</location>
    </subcellularLocation>
</comment>
<dbReference type="Pfam" id="PF03061">
    <property type="entry name" value="4HBT"/>
    <property type="match status" value="1"/>
</dbReference>
<keyword evidence="9" id="KW-0443">Lipid metabolism</keyword>
<evidence type="ECO:0000256" key="5">
    <source>
        <dbReference type="ARBA" id="ARBA00008324"/>
    </source>
</evidence>
<keyword evidence="6" id="KW-0963">Cytoplasm</keyword>
<dbReference type="PANTHER" id="PTHR21660">
    <property type="entry name" value="THIOESTERASE SUPERFAMILY MEMBER-RELATED"/>
    <property type="match status" value="1"/>
</dbReference>
<dbReference type="InterPro" id="IPR029069">
    <property type="entry name" value="HotDog_dom_sf"/>
</dbReference>
<keyword evidence="12" id="KW-0539">Nucleus</keyword>
<keyword evidence="11" id="KW-0206">Cytoskeleton</keyword>
<comment type="subunit">
    <text evidence="15">Homotetramer. Interacts with PCTP.</text>
</comment>
<evidence type="ECO:0000256" key="12">
    <source>
        <dbReference type="ARBA" id="ARBA00023242"/>
    </source>
</evidence>
<evidence type="ECO:0000256" key="7">
    <source>
        <dbReference type="ARBA" id="ARBA00022801"/>
    </source>
</evidence>
<dbReference type="InterPro" id="IPR006683">
    <property type="entry name" value="Thioestr_dom"/>
</dbReference>
<evidence type="ECO:0000256" key="6">
    <source>
        <dbReference type="ARBA" id="ARBA00022490"/>
    </source>
</evidence>
<evidence type="ECO:0000313" key="21">
    <source>
        <dbReference type="Proteomes" id="UP000447434"/>
    </source>
</evidence>
<dbReference type="GO" id="GO:0047617">
    <property type="term" value="F:fatty acyl-CoA hydrolase activity"/>
    <property type="evidence" value="ECO:0007669"/>
    <property type="project" value="InterPro"/>
</dbReference>
<keyword evidence="21" id="KW-1185">Reference proteome</keyword>
<evidence type="ECO:0000256" key="18">
    <source>
        <dbReference type="ARBA" id="ARBA00083956"/>
    </source>
</evidence>
<organism evidence="20 21">
    <name type="scientific">Lupinus albus</name>
    <name type="common">White lupine</name>
    <name type="synonym">Lupinus termis</name>
    <dbReference type="NCBI Taxonomy" id="3870"/>
    <lineage>
        <taxon>Eukaryota</taxon>
        <taxon>Viridiplantae</taxon>
        <taxon>Streptophyta</taxon>
        <taxon>Embryophyta</taxon>
        <taxon>Tracheophyta</taxon>
        <taxon>Spermatophyta</taxon>
        <taxon>Magnoliopsida</taxon>
        <taxon>eudicotyledons</taxon>
        <taxon>Gunneridae</taxon>
        <taxon>Pentapetalae</taxon>
        <taxon>rosids</taxon>
        <taxon>fabids</taxon>
        <taxon>Fabales</taxon>
        <taxon>Fabaceae</taxon>
        <taxon>Papilionoideae</taxon>
        <taxon>50 kb inversion clade</taxon>
        <taxon>genistoids sensu lato</taxon>
        <taxon>core genistoids</taxon>
        <taxon>Genisteae</taxon>
        <taxon>Lupinus</taxon>
    </lineage>
</organism>
<dbReference type="InterPro" id="IPR039298">
    <property type="entry name" value="ACOT13"/>
</dbReference>
<protein>
    <recommendedName>
        <fullName evidence="16">Acyl-coenzyme A thioesterase 13</fullName>
    </recommendedName>
    <alternativeName>
        <fullName evidence="17">Hotdog-fold thioesterase superfamily member 2</fullName>
    </alternativeName>
    <alternativeName>
        <fullName evidence="18">Thioesterase superfamily member 2</fullName>
    </alternativeName>
</protein>
<evidence type="ECO:0000256" key="10">
    <source>
        <dbReference type="ARBA" id="ARBA00023128"/>
    </source>
</evidence>
<comment type="caution">
    <text evidence="20">The sequence shown here is derived from an EMBL/GenBank/DDBJ whole genome shotgun (WGS) entry which is preliminary data.</text>
</comment>
<evidence type="ECO:0000256" key="4">
    <source>
        <dbReference type="ARBA" id="ARBA00004514"/>
    </source>
</evidence>
<evidence type="ECO:0000256" key="1">
    <source>
        <dbReference type="ARBA" id="ARBA00004123"/>
    </source>
</evidence>
<dbReference type="GO" id="GO:0005634">
    <property type="term" value="C:nucleus"/>
    <property type="evidence" value="ECO:0007669"/>
    <property type="project" value="UniProtKB-SubCell"/>
</dbReference>
<dbReference type="AlphaFoldDB" id="A0A6A4MQ16"/>
<dbReference type="Gene3D" id="3.10.129.10">
    <property type="entry name" value="Hotdog Thioesterase"/>
    <property type="match status" value="1"/>
</dbReference>
<keyword evidence="7 20" id="KW-0378">Hydrolase</keyword>
<evidence type="ECO:0000256" key="14">
    <source>
        <dbReference type="ARBA" id="ARBA00058205"/>
    </source>
</evidence>
<name>A0A6A4MQ16_LUPAL</name>
<proteinExistence type="inferred from homology"/>
<reference evidence="21" key="1">
    <citation type="journal article" date="2020" name="Nat. Commun.">
        <title>Genome sequence of the cluster root forming white lupin.</title>
        <authorList>
            <person name="Hufnagel B."/>
            <person name="Marques A."/>
            <person name="Soriano A."/>
            <person name="Marques L."/>
            <person name="Divol F."/>
            <person name="Doumas P."/>
            <person name="Sallet E."/>
            <person name="Mancinotti D."/>
            <person name="Carrere S."/>
            <person name="Marande W."/>
            <person name="Arribat S."/>
            <person name="Keller J."/>
            <person name="Huneau C."/>
            <person name="Blein T."/>
            <person name="Aime D."/>
            <person name="Laguerre M."/>
            <person name="Taylor J."/>
            <person name="Schubert V."/>
            <person name="Nelson M."/>
            <person name="Geu-Flores F."/>
            <person name="Crespi M."/>
            <person name="Gallardo-Guerrero K."/>
            <person name="Delaux P.-M."/>
            <person name="Salse J."/>
            <person name="Berges H."/>
            <person name="Guyot R."/>
            <person name="Gouzy J."/>
            <person name="Peret B."/>
        </authorList>
    </citation>
    <scope>NUCLEOTIDE SEQUENCE [LARGE SCALE GENOMIC DNA]</scope>
    <source>
        <strain evidence="21">cv. Amiga</strain>
    </source>
</reference>
<gene>
    <name evidence="20" type="ORF">Lalb_Chr24g0395961</name>
</gene>
<evidence type="ECO:0000256" key="9">
    <source>
        <dbReference type="ARBA" id="ARBA00023098"/>
    </source>
</evidence>
<dbReference type="SUPFAM" id="SSF54637">
    <property type="entry name" value="Thioesterase/thiol ester dehydrase-isomerase"/>
    <property type="match status" value="1"/>
</dbReference>
<sequence length="195" mass="22139">MPQVPTLLRYRIILAIYNNLKYDTVFNHACFTTIRLKVEMKDDPSLQRIHRRIRKLCDGAVEHDIESVTAKGIQLLQASNGFLLCSYIIHKPVLDENGNWQTGSIATMIDIIGSLAVHSVTPMFNVSVDFNMSFYSTAKFQEEVEIEAKVVGKKEKLTSVVVDIRKKNNGQIIAMGKQWMSSTNINSNRYQTSKL</sequence>
<evidence type="ECO:0000256" key="13">
    <source>
        <dbReference type="ARBA" id="ARBA00052976"/>
    </source>
</evidence>
<evidence type="ECO:0000256" key="2">
    <source>
        <dbReference type="ARBA" id="ARBA00004173"/>
    </source>
</evidence>
<evidence type="ECO:0000256" key="16">
    <source>
        <dbReference type="ARBA" id="ARBA00067273"/>
    </source>
</evidence>